<reference evidence="2" key="1">
    <citation type="journal article" date="2022" name="Mol. Ecol. Resour.">
        <title>The genomes of chicory, endive, great burdock and yacon provide insights into Asteraceae palaeo-polyploidization history and plant inulin production.</title>
        <authorList>
            <person name="Fan W."/>
            <person name="Wang S."/>
            <person name="Wang H."/>
            <person name="Wang A."/>
            <person name="Jiang F."/>
            <person name="Liu H."/>
            <person name="Zhao H."/>
            <person name="Xu D."/>
            <person name="Zhang Y."/>
        </authorList>
    </citation>
    <scope>NUCLEOTIDE SEQUENCE [LARGE SCALE GENOMIC DNA]</scope>
    <source>
        <strain evidence="2">cv. Yunnan</strain>
    </source>
</reference>
<dbReference type="EMBL" id="CM042035">
    <property type="protein sequence ID" value="KAI3754149.1"/>
    <property type="molecule type" value="Genomic_DNA"/>
</dbReference>
<evidence type="ECO:0000313" key="1">
    <source>
        <dbReference type="EMBL" id="KAI3754149.1"/>
    </source>
</evidence>
<reference evidence="1 2" key="2">
    <citation type="journal article" date="2022" name="Mol. Ecol. Resour.">
        <title>The genomes of chicory, endive, great burdock and yacon provide insights into Asteraceae paleo-polyploidization history and plant inulin production.</title>
        <authorList>
            <person name="Fan W."/>
            <person name="Wang S."/>
            <person name="Wang H."/>
            <person name="Wang A."/>
            <person name="Jiang F."/>
            <person name="Liu H."/>
            <person name="Zhao H."/>
            <person name="Xu D."/>
            <person name="Zhang Y."/>
        </authorList>
    </citation>
    <scope>NUCLEOTIDE SEQUENCE [LARGE SCALE GENOMIC DNA]</scope>
    <source>
        <strain evidence="2">cv. Yunnan</strain>
        <tissue evidence="1">Leaves</tissue>
    </source>
</reference>
<protein>
    <submittedName>
        <fullName evidence="1">Uncharacterized protein</fullName>
    </submittedName>
</protein>
<evidence type="ECO:0000313" key="2">
    <source>
        <dbReference type="Proteomes" id="UP001056120"/>
    </source>
</evidence>
<accession>A0ACB9E591</accession>
<name>A0ACB9E591_9ASTR</name>
<proteinExistence type="predicted"/>
<gene>
    <name evidence="1" type="ORF">L1987_53927</name>
</gene>
<organism evidence="1 2">
    <name type="scientific">Smallanthus sonchifolius</name>
    <dbReference type="NCBI Taxonomy" id="185202"/>
    <lineage>
        <taxon>Eukaryota</taxon>
        <taxon>Viridiplantae</taxon>
        <taxon>Streptophyta</taxon>
        <taxon>Embryophyta</taxon>
        <taxon>Tracheophyta</taxon>
        <taxon>Spermatophyta</taxon>
        <taxon>Magnoliopsida</taxon>
        <taxon>eudicotyledons</taxon>
        <taxon>Gunneridae</taxon>
        <taxon>Pentapetalae</taxon>
        <taxon>asterids</taxon>
        <taxon>campanulids</taxon>
        <taxon>Asterales</taxon>
        <taxon>Asteraceae</taxon>
        <taxon>Asteroideae</taxon>
        <taxon>Heliantheae alliance</taxon>
        <taxon>Millerieae</taxon>
        <taxon>Smallanthus</taxon>
    </lineage>
</organism>
<keyword evidence="2" id="KW-1185">Reference proteome</keyword>
<sequence length="624" mass="68787">MKKRMPHHSLSPSKSIKLSTFHQSNSSFSPNNGRPFVPSSAMALVRIFLSLLIFSHTSLSQSQNPSSRALLKFKNSLSNSDSLTNWKDSSFPCDRNNIWVGIVCNTDGVSSINLAGMGLQGRPNVAAFAPLQQLESISLQNNSLLGPIPAFNALPTLKAIYASQNQFSGVIPPNYFQPLASLRRLWLSDNKFSGPIPMSLGDLMYLKELHLENNEFSGPIPGPINRFDKEAFENNPDLCGLKASKLCPLPDSQSVLAKKLVIAAVVVTLLLLIISMKDKRKEENMRIQCKGNINEAVVTIPNITRKSGSGRKGYAGLNKAKSKSRKSGSQPVGELVIVNEEKGVFGSQDLMEASAEVLGNGGLGSAYKATLGNGLSVVLKRMKEMNKMSKDVLDTEMRKLGGLKHQNILTPLAYHFRKEDKFLVSEYVPKGSLHNVLHGNRGLKHSELRWPNRLKMIKGVAQAMGYLHSELASYELPHGNLKSCNVLIGQDYEPLVSDYALHPLINSTSTAQSLFAYRSPEAIQVCHKSDVYCLGIVILEVVTGRYPSQYILNSQKGESGTDVVQWVRSALDENREGELMDPELPAKECVEEIEKLLRIGAACTESEVDRRIDMKEAIKRIEDV</sequence>
<dbReference type="Proteomes" id="UP001056120">
    <property type="component" value="Linkage Group LG18"/>
</dbReference>
<comment type="caution">
    <text evidence="1">The sequence shown here is derived from an EMBL/GenBank/DDBJ whole genome shotgun (WGS) entry which is preliminary data.</text>
</comment>